<evidence type="ECO:0000313" key="2">
    <source>
        <dbReference type="EMBL" id="RRB17609.1"/>
    </source>
</evidence>
<accession>A0A3P1CWK3</accession>
<keyword evidence="3" id="KW-1185">Reference proteome</keyword>
<feature type="transmembrane region" description="Helical" evidence="1">
    <location>
        <begin position="286"/>
        <end position="305"/>
    </location>
</feature>
<feature type="transmembrane region" description="Helical" evidence="1">
    <location>
        <begin position="141"/>
        <end position="157"/>
    </location>
</feature>
<keyword evidence="1" id="KW-1133">Transmembrane helix</keyword>
<organism evidence="2 3">
    <name type="scientific">Larkinella knui</name>
    <dbReference type="NCBI Taxonomy" id="2025310"/>
    <lineage>
        <taxon>Bacteria</taxon>
        <taxon>Pseudomonadati</taxon>
        <taxon>Bacteroidota</taxon>
        <taxon>Cytophagia</taxon>
        <taxon>Cytophagales</taxon>
        <taxon>Spirosomataceae</taxon>
        <taxon>Larkinella</taxon>
    </lineage>
</organism>
<dbReference type="OrthoDB" id="928695at2"/>
<evidence type="ECO:0000313" key="3">
    <source>
        <dbReference type="Proteomes" id="UP000274271"/>
    </source>
</evidence>
<dbReference type="RefSeq" id="WP_124904388.1">
    <property type="nucleotide sequence ID" value="NZ_RQJP01000001.1"/>
</dbReference>
<feature type="transmembrane region" description="Helical" evidence="1">
    <location>
        <begin position="362"/>
        <end position="381"/>
    </location>
</feature>
<comment type="caution">
    <text evidence="2">The sequence shown here is derived from an EMBL/GenBank/DDBJ whole genome shotgun (WGS) entry which is preliminary data.</text>
</comment>
<keyword evidence="1" id="KW-0472">Membrane</keyword>
<gene>
    <name evidence="2" type="ORF">EHT87_04825</name>
</gene>
<feature type="transmembrane region" description="Helical" evidence="1">
    <location>
        <begin position="312"/>
        <end position="333"/>
    </location>
</feature>
<sequence>MKERFLELRLTIFDYLAHYTGLPLWKPLTAFLCVSFCLFLNNPDYQRFQNAESINPEFKDYRYNWQALTNQISHPLTPQLHPQISHQSKRTFRLLPAIIGKVFPVQGALPKMIWLFAFQHVLGFLCFYLVLELVVLTTKDNVYALIATLGFSFIYFGNSFFWDLYGWFDGIAYFLLVVTLYSISKANWAFAFLSLTAAFWTDERALIVSPIVLFWLVLQQKDLKNVDIKYILKHSFTRWYLACLVCYFGIRTYLGTAYGLTIPLGFNALVGFKMVLINLQPVPNSVFSIYEGLWLPFILMIHWLWNRKNQRSLLIVLLFFSMSFVSSLCVVDVTRSLTYTFPWILFAIVFIHRLNETDFSRTVILTALLITMVYPNLFYLGKTPIVVSNYNQIINYFGF</sequence>
<keyword evidence="1" id="KW-0812">Transmembrane</keyword>
<feature type="transmembrane region" description="Helical" evidence="1">
    <location>
        <begin position="164"/>
        <end position="183"/>
    </location>
</feature>
<feature type="transmembrane region" description="Helical" evidence="1">
    <location>
        <begin position="113"/>
        <end position="135"/>
    </location>
</feature>
<dbReference type="AlphaFoldDB" id="A0A3P1CWK3"/>
<dbReference type="Proteomes" id="UP000274271">
    <property type="component" value="Unassembled WGS sequence"/>
</dbReference>
<protein>
    <recommendedName>
        <fullName evidence="4">Glycosyltransferase RgtA/B/C/D-like domain-containing protein</fullName>
    </recommendedName>
</protein>
<dbReference type="EMBL" id="RQJP01000001">
    <property type="protein sequence ID" value="RRB17609.1"/>
    <property type="molecule type" value="Genomic_DNA"/>
</dbReference>
<reference evidence="2 3" key="1">
    <citation type="submission" date="2018-11" db="EMBL/GenBank/DDBJ databases">
        <authorList>
            <person name="Zhou Z."/>
            <person name="Wang G."/>
        </authorList>
    </citation>
    <scope>NUCLEOTIDE SEQUENCE [LARGE SCALE GENOMIC DNA]</scope>
    <source>
        <strain evidence="2 3">KCTC42998</strain>
    </source>
</reference>
<name>A0A3P1CWK3_9BACT</name>
<proteinExistence type="predicted"/>
<evidence type="ECO:0000256" key="1">
    <source>
        <dbReference type="SAM" id="Phobius"/>
    </source>
</evidence>
<feature type="transmembrane region" description="Helical" evidence="1">
    <location>
        <begin position="239"/>
        <end position="266"/>
    </location>
</feature>
<evidence type="ECO:0008006" key="4">
    <source>
        <dbReference type="Google" id="ProtNLM"/>
    </source>
</evidence>